<proteinExistence type="predicted"/>
<dbReference type="EMBL" id="JBCGBO010000002">
    <property type="protein sequence ID" value="KAK9221761.1"/>
    <property type="molecule type" value="Genomic_DNA"/>
</dbReference>
<sequence>MRALMSDDLLLGRAGWLSLLQLRNAMANVNGIMIGNPLERHEWPSMQSQAVGIEVGADAKWMAIDN</sequence>
<gene>
    <name evidence="1" type="ORF">WN944_010190</name>
</gene>
<accession>A0AAP0MR80</accession>
<organism evidence="1 2">
    <name type="scientific">Citrus x changshan-huyou</name>
    <dbReference type="NCBI Taxonomy" id="2935761"/>
    <lineage>
        <taxon>Eukaryota</taxon>
        <taxon>Viridiplantae</taxon>
        <taxon>Streptophyta</taxon>
        <taxon>Embryophyta</taxon>
        <taxon>Tracheophyta</taxon>
        <taxon>Spermatophyta</taxon>
        <taxon>Magnoliopsida</taxon>
        <taxon>eudicotyledons</taxon>
        <taxon>Gunneridae</taxon>
        <taxon>Pentapetalae</taxon>
        <taxon>rosids</taxon>
        <taxon>malvids</taxon>
        <taxon>Sapindales</taxon>
        <taxon>Rutaceae</taxon>
        <taxon>Aurantioideae</taxon>
        <taxon>Citrus</taxon>
    </lineage>
</organism>
<name>A0AAP0MR80_9ROSI</name>
<dbReference type="AlphaFoldDB" id="A0AAP0MR80"/>
<reference evidence="1 2" key="1">
    <citation type="submission" date="2024-05" db="EMBL/GenBank/DDBJ databases">
        <title>Haplotype-resolved chromosome-level genome assembly of Huyou (Citrus changshanensis).</title>
        <authorList>
            <person name="Miao C."/>
            <person name="Chen W."/>
            <person name="Wu Y."/>
            <person name="Wang L."/>
            <person name="Zhao S."/>
            <person name="Grierson D."/>
            <person name="Xu C."/>
            <person name="Chen K."/>
        </authorList>
    </citation>
    <scope>NUCLEOTIDE SEQUENCE [LARGE SCALE GENOMIC DNA]</scope>
    <source>
        <strain evidence="1">01-14</strain>
        <tissue evidence="1">Leaf</tissue>
    </source>
</reference>
<dbReference type="Proteomes" id="UP001428341">
    <property type="component" value="Unassembled WGS sequence"/>
</dbReference>
<keyword evidence="2" id="KW-1185">Reference proteome</keyword>
<protein>
    <submittedName>
        <fullName evidence="1">Uncharacterized protein</fullName>
    </submittedName>
</protein>
<comment type="caution">
    <text evidence="1">The sequence shown here is derived from an EMBL/GenBank/DDBJ whole genome shotgun (WGS) entry which is preliminary data.</text>
</comment>
<evidence type="ECO:0000313" key="2">
    <source>
        <dbReference type="Proteomes" id="UP001428341"/>
    </source>
</evidence>
<evidence type="ECO:0000313" key="1">
    <source>
        <dbReference type="EMBL" id="KAK9221761.1"/>
    </source>
</evidence>